<feature type="binding site" evidence="12">
    <location>
        <position position="98"/>
    </location>
    <ligand>
        <name>CoA</name>
        <dbReference type="ChEBI" id="CHEBI:57287"/>
    </ligand>
</feature>
<comment type="pathway">
    <text evidence="2">Siderophore biosynthesis; enterobactin biosynthesis.</text>
</comment>
<evidence type="ECO:0000256" key="13">
    <source>
        <dbReference type="PIRSR" id="PIRSR603542-2"/>
    </source>
</evidence>
<dbReference type="InterPro" id="IPR041354">
    <property type="entry name" value="4PPT_N"/>
</dbReference>
<keyword evidence="13" id="KW-0460">Magnesium</keyword>
<evidence type="ECO:0000256" key="3">
    <source>
        <dbReference type="ARBA" id="ARBA00008342"/>
    </source>
</evidence>
<dbReference type="PANTHER" id="PTHR38096">
    <property type="entry name" value="ENTEROBACTIN SYNTHASE COMPONENT D"/>
    <property type="match status" value="1"/>
</dbReference>
<comment type="function">
    <text evidence="1">Involved in the biosynthesis of the siderophore enterobactin (enterochelin), which is a macrocyclic trimeric lactone of N-(2,3-dihydroxybenzoyl)-serine. The serine trilactone serves as a scaffolding for the three catechol functionalities that provide hexadentate coordination for the tightly ligated iron(2+) atoms. Plays an essential role in the assembly of the enterobactin by catalyzing the transfer of the 4'-phosphopantetheine (Ppant) moiety from coenzyme A to the apo-domains of both EntB (ArCP domain) and EntF (PCP domain) to yield their holo-forms which make them competent for the activation of 2,3-dihydroxybenzoate (DHB) and L-serine, respectively.</text>
</comment>
<evidence type="ECO:0000256" key="2">
    <source>
        <dbReference type="ARBA" id="ARBA00004993"/>
    </source>
</evidence>
<evidence type="ECO:0000256" key="8">
    <source>
        <dbReference type="ARBA" id="ARBA00029894"/>
    </source>
</evidence>
<dbReference type="GO" id="GO:0009366">
    <property type="term" value="C:enterobactin synthetase complex"/>
    <property type="evidence" value="ECO:0007669"/>
    <property type="project" value="InterPro"/>
</dbReference>
<proteinExistence type="inferred from homology"/>
<dbReference type="AlphaFoldDB" id="A0AAP7DEF8"/>
<dbReference type="Gene3D" id="3.90.470.20">
    <property type="entry name" value="4'-phosphopantetheinyl transferase domain"/>
    <property type="match status" value="1"/>
</dbReference>
<reference evidence="16 17" key="1">
    <citation type="submission" date="2019-09" db="EMBL/GenBank/DDBJ databases">
        <title>Draft genome sequencing and comparative genomics of hatchery-associated Vibrios.</title>
        <authorList>
            <person name="Kehlet-Delgado H."/>
            <person name="Mueller R.S."/>
        </authorList>
    </citation>
    <scope>NUCLEOTIDE SEQUENCE [LARGE SCALE GENOMIC DNA]</scope>
    <source>
        <strain evidence="16 17">09-121-3</strain>
    </source>
</reference>
<dbReference type="InterPro" id="IPR037143">
    <property type="entry name" value="4-PPantetheinyl_Trfase_dom_sf"/>
</dbReference>
<dbReference type="Pfam" id="PF17837">
    <property type="entry name" value="4PPT_N"/>
    <property type="match status" value="1"/>
</dbReference>
<evidence type="ECO:0000256" key="9">
    <source>
        <dbReference type="ARBA" id="ARBA00031996"/>
    </source>
</evidence>
<dbReference type="PRINTS" id="PR01399">
    <property type="entry name" value="ENTSNTHTASED"/>
</dbReference>
<evidence type="ECO:0000256" key="11">
    <source>
        <dbReference type="ARBA" id="ARBA00049191"/>
    </source>
</evidence>
<comment type="caution">
    <text evidence="16">The sequence shown here is derived from an EMBL/GenBank/DDBJ whole genome shotgun (WGS) entry which is preliminary data.</text>
</comment>
<dbReference type="EMBL" id="VTXP01000008">
    <property type="protein sequence ID" value="NOJ24176.1"/>
    <property type="molecule type" value="Genomic_DNA"/>
</dbReference>
<evidence type="ECO:0000256" key="6">
    <source>
        <dbReference type="ARBA" id="ARBA00022679"/>
    </source>
</evidence>
<dbReference type="Proteomes" id="UP000576645">
    <property type="component" value="Unassembled WGS sequence"/>
</dbReference>
<keyword evidence="13" id="KW-0479">Metal-binding</keyword>
<feature type="binding site" evidence="12">
    <location>
        <position position="204"/>
    </location>
    <ligand>
        <name>CoA</name>
        <dbReference type="ChEBI" id="CHEBI:57287"/>
    </ligand>
</feature>
<dbReference type="Pfam" id="PF01648">
    <property type="entry name" value="ACPS"/>
    <property type="match status" value="1"/>
</dbReference>
<feature type="binding site" evidence="12">
    <location>
        <position position="90"/>
    </location>
    <ligand>
        <name>CoA</name>
        <dbReference type="ChEBI" id="CHEBI:57287"/>
    </ligand>
</feature>
<dbReference type="SUPFAM" id="SSF56214">
    <property type="entry name" value="4'-phosphopantetheinyl transferase"/>
    <property type="match status" value="1"/>
</dbReference>
<evidence type="ECO:0000313" key="17">
    <source>
        <dbReference type="Proteomes" id="UP000576645"/>
    </source>
</evidence>
<name>A0AAP7DEF8_9VIBR</name>
<feature type="domain" description="4'-phosphopantetheinyl transferase" evidence="14">
    <location>
        <begin position="153"/>
        <end position="239"/>
    </location>
</feature>
<dbReference type="PANTHER" id="PTHR38096:SF1">
    <property type="entry name" value="ENTEROBACTIN SYNTHASE COMPONENT D"/>
    <property type="match status" value="1"/>
</dbReference>
<evidence type="ECO:0000259" key="15">
    <source>
        <dbReference type="Pfam" id="PF17837"/>
    </source>
</evidence>
<organism evidence="16 17">
    <name type="scientific">Vibrio coralliilyticus</name>
    <dbReference type="NCBI Taxonomy" id="190893"/>
    <lineage>
        <taxon>Bacteria</taxon>
        <taxon>Pseudomonadati</taxon>
        <taxon>Pseudomonadota</taxon>
        <taxon>Gammaproteobacteria</taxon>
        <taxon>Vibrionales</taxon>
        <taxon>Vibrionaceae</taxon>
        <taxon>Vibrio</taxon>
    </lineage>
</organism>
<comment type="catalytic activity">
    <reaction evidence="10">
        <text>apo-[aryl-carrier protein] + CoA = holo-[aryl-carrier protein] + adenosine 3',5'-bisphosphate + H(+)</text>
        <dbReference type="Rhea" id="RHEA:48404"/>
        <dbReference type="Rhea" id="RHEA-COMP:15903"/>
        <dbReference type="Rhea" id="RHEA-COMP:17557"/>
        <dbReference type="ChEBI" id="CHEBI:15378"/>
        <dbReference type="ChEBI" id="CHEBI:29999"/>
        <dbReference type="ChEBI" id="CHEBI:57287"/>
        <dbReference type="ChEBI" id="CHEBI:58343"/>
        <dbReference type="ChEBI" id="CHEBI:64479"/>
    </reaction>
</comment>
<dbReference type="InterPro" id="IPR003542">
    <property type="entry name" value="Enbac_synth_compD-like"/>
</dbReference>
<dbReference type="GO" id="GO:0008897">
    <property type="term" value="F:holo-[acyl-carrier-protein] synthase activity"/>
    <property type="evidence" value="ECO:0007669"/>
    <property type="project" value="InterPro"/>
</dbReference>
<evidence type="ECO:0000256" key="5">
    <source>
        <dbReference type="ARBA" id="ARBA00019087"/>
    </source>
</evidence>
<protein>
    <recommendedName>
        <fullName evidence="5">Enterobactin synthase component D</fullName>
    </recommendedName>
    <alternativeName>
        <fullName evidence="8">4'-phosphopantetheinyl transferase EntD</fullName>
    </alternativeName>
    <alternativeName>
        <fullName evidence="9">Enterochelin synthase D</fullName>
    </alternativeName>
</protein>
<comment type="catalytic activity">
    <reaction evidence="11">
        <text>apo-[peptidyl-carrier protein] + CoA = holo-[peptidyl-carrier protein] + adenosine 3',5'-bisphosphate + H(+)</text>
        <dbReference type="Rhea" id="RHEA:46228"/>
        <dbReference type="Rhea" id="RHEA-COMP:11479"/>
        <dbReference type="Rhea" id="RHEA-COMP:11480"/>
        <dbReference type="ChEBI" id="CHEBI:15378"/>
        <dbReference type="ChEBI" id="CHEBI:29999"/>
        <dbReference type="ChEBI" id="CHEBI:57287"/>
        <dbReference type="ChEBI" id="CHEBI:58343"/>
        <dbReference type="ChEBI" id="CHEBI:64479"/>
    </reaction>
</comment>
<evidence type="ECO:0000256" key="4">
    <source>
        <dbReference type="ARBA" id="ARBA00011503"/>
    </source>
</evidence>
<comment type="cofactor">
    <cofactor evidence="13">
        <name>Mg(2+)</name>
        <dbReference type="ChEBI" id="CHEBI:18420"/>
    </cofactor>
</comment>
<accession>A0AAP7DEF8</accession>
<dbReference type="InterPro" id="IPR008278">
    <property type="entry name" value="4-PPantetheinyl_Trfase_dom"/>
</dbReference>
<evidence type="ECO:0000256" key="1">
    <source>
        <dbReference type="ARBA" id="ARBA00003937"/>
    </source>
</evidence>
<feature type="domain" description="4'-phosphopantetheinyl transferase N-terminal" evidence="15">
    <location>
        <begin position="83"/>
        <end position="145"/>
    </location>
</feature>
<sequence>MLKNLEWALNETFIAFIVLVLRSIRRPLTMNDAVTMLDRNPCEMEFQSEWLTENLMQVSLKIEHSVTFKNRLRAQGISLPSSLDRAVLSRQCEFLAGRACVQKAMSLLGAIKTVQPLIGAYREPLWPDGYHGSITHSATLAVSLVTTHQYYFIGIDRQEWLPDTLAHSLAPDILGDNEYKWFTHFPDYREFVTTVFSAKESLFKAMFPSIQRYVDFSVAELIAVDTQQGILRLELTQTLSPDFYKGKCVEVDFRRYVDDVETRIIDRKEPNQRNERTN</sequence>
<evidence type="ECO:0000259" key="14">
    <source>
        <dbReference type="Pfam" id="PF01648"/>
    </source>
</evidence>
<keyword evidence="7" id="KW-0259">Enterobactin biosynthesis</keyword>
<evidence type="ECO:0000256" key="7">
    <source>
        <dbReference type="ARBA" id="ARBA00023191"/>
    </source>
</evidence>
<feature type="binding site" evidence="12">
    <location>
        <position position="200"/>
    </location>
    <ligand>
        <name>CoA</name>
        <dbReference type="ChEBI" id="CHEBI:57287"/>
    </ligand>
</feature>
<feature type="binding site" evidence="13">
    <location>
        <position position="156"/>
    </location>
    <ligand>
        <name>Mg(2+)</name>
        <dbReference type="ChEBI" id="CHEBI:18420"/>
    </ligand>
</feature>
<dbReference type="GO" id="GO:0005886">
    <property type="term" value="C:plasma membrane"/>
    <property type="evidence" value="ECO:0007669"/>
    <property type="project" value="TreeGrafter"/>
</dbReference>
<evidence type="ECO:0000256" key="10">
    <source>
        <dbReference type="ARBA" id="ARBA00049176"/>
    </source>
</evidence>
<comment type="subunit">
    <text evidence="4">EntB, EntD, EntE, and EntF form a multienzyme complex called enterobactin synthase.</text>
</comment>
<dbReference type="GO" id="GO:0000287">
    <property type="term" value="F:magnesium ion binding"/>
    <property type="evidence" value="ECO:0007669"/>
    <property type="project" value="InterPro"/>
</dbReference>
<comment type="similarity">
    <text evidence="3">Belongs to the P-Pant transferase superfamily. EntD family.</text>
</comment>
<keyword evidence="6 16" id="KW-0808">Transferase</keyword>
<dbReference type="GO" id="GO:0009239">
    <property type="term" value="P:enterobactin biosynthetic process"/>
    <property type="evidence" value="ECO:0007669"/>
    <property type="project" value="UniProtKB-KW"/>
</dbReference>
<feature type="binding site" evidence="12">
    <location>
        <position position="156"/>
    </location>
    <ligand>
        <name>CoA</name>
        <dbReference type="ChEBI" id="CHEBI:57287"/>
    </ligand>
</feature>
<evidence type="ECO:0000313" key="16">
    <source>
        <dbReference type="EMBL" id="NOJ24176.1"/>
    </source>
</evidence>
<gene>
    <name evidence="16" type="ORF">F0238_15675</name>
</gene>
<feature type="binding site" evidence="12">
    <location>
        <begin position="135"/>
        <end position="136"/>
    </location>
    <ligand>
        <name>CoA</name>
        <dbReference type="ChEBI" id="CHEBI:57287"/>
    </ligand>
</feature>
<evidence type="ECO:0000256" key="12">
    <source>
        <dbReference type="PIRSR" id="PIRSR603542-1"/>
    </source>
</evidence>